<name>A0A4V5TVR1_9BACI</name>
<dbReference type="EMBL" id="SZOM01000233">
    <property type="protein sequence ID" value="TKH11640.1"/>
    <property type="molecule type" value="Genomic_DNA"/>
</dbReference>
<keyword evidence="2" id="KW-0813">Transport</keyword>
<dbReference type="EMBL" id="SZON01000083">
    <property type="protein sequence ID" value="TKI98743.1"/>
    <property type="molecule type" value="Genomic_DNA"/>
</dbReference>
<comment type="similarity">
    <text evidence="1">Belongs to the ABC transporter superfamily.</text>
</comment>
<evidence type="ECO:0000256" key="1">
    <source>
        <dbReference type="ARBA" id="ARBA00005417"/>
    </source>
</evidence>
<dbReference type="Gene3D" id="3.40.50.300">
    <property type="entry name" value="P-loop containing nucleotide triphosphate hydrolases"/>
    <property type="match status" value="1"/>
</dbReference>
<dbReference type="SUPFAM" id="SSF52540">
    <property type="entry name" value="P-loop containing nucleoside triphosphate hydrolases"/>
    <property type="match status" value="1"/>
</dbReference>
<proteinExistence type="inferred from homology"/>
<gene>
    <name evidence="6" type="ORF">FC694_23470</name>
    <name evidence="7" type="ORF">FC699_03480</name>
</gene>
<organism evidence="7 8">
    <name type="scientific">Bacillus wiedmannii</name>
    <dbReference type="NCBI Taxonomy" id="1890302"/>
    <lineage>
        <taxon>Bacteria</taxon>
        <taxon>Bacillati</taxon>
        <taxon>Bacillota</taxon>
        <taxon>Bacilli</taxon>
        <taxon>Bacillales</taxon>
        <taxon>Bacillaceae</taxon>
        <taxon>Bacillus</taxon>
        <taxon>Bacillus cereus group</taxon>
    </lineage>
</organism>
<dbReference type="RefSeq" id="WP_137053272.1">
    <property type="nucleotide sequence ID" value="NZ_SZOM01000233.1"/>
</dbReference>
<dbReference type="InterPro" id="IPR003593">
    <property type="entry name" value="AAA+_ATPase"/>
</dbReference>
<evidence type="ECO:0000313" key="6">
    <source>
        <dbReference type="EMBL" id="TKH11640.1"/>
    </source>
</evidence>
<evidence type="ECO:0000256" key="3">
    <source>
        <dbReference type="ARBA" id="ARBA00022741"/>
    </source>
</evidence>
<dbReference type="PANTHER" id="PTHR43335">
    <property type="entry name" value="ABC TRANSPORTER, ATP-BINDING PROTEIN"/>
    <property type="match status" value="1"/>
</dbReference>
<keyword evidence="4 7" id="KW-0067">ATP-binding</keyword>
<dbReference type="Pfam" id="PF00005">
    <property type="entry name" value="ABC_tran"/>
    <property type="match status" value="1"/>
</dbReference>
<dbReference type="PROSITE" id="PS50893">
    <property type="entry name" value="ABC_TRANSPORTER_2"/>
    <property type="match status" value="1"/>
</dbReference>
<dbReference type="Proteomes" id="UP000306037">
    <property type="component" value="Unassembled WGS sequence"/>
</dbReference>
<dbReference type="SMART" id="SM00382">
    <property type="entry name" value="AAA"/>
    <property type="match status" value="1"/>
</dbReference>
<reference evidence="8 9" key="1">
    <citation type="journal article" date="2019" name="Environ. Microbiol.">
        <title>An active ?-lactamase is a part of an orchestrated cell wall stress resistance network of Bacillus subtilis and related rhizosphere species.</title>
        <authorList>
            <person name="Bucher T."/>
            <person name="Keren-Paz A."/>
            <person name="Hausser J."/>
            <person name="Olender T."/>
            <person name="Cytryn E."/>
            <person name="Kolodkin-Gal I."/>
        </authorList>
    </citation>
    <scope>NUCLEOTIDE SEQUENCE [LARGE SCALE GENOMIC DNA]</scope>
    <source>
        <strain evidence="7 8">I5</strain>
        <strain evidence="6 9">I71</strain>
    </source>
</reference>
<dbReference type="Proteomes" id="UP000305222">
    <property type="component" value="Unassembled WGS sequence"/>
</dbReference>
<accession>A0A4V5TVR1</accession>
<comment type="caution">
    <text evidence="7">The sequence shown here is derived from an EMBL/GenBank/DDBJ whole genome shotgun (WGS) entry which is preliminary data.</text>
</comment>
<dbReference type="PANTHER" id="PTHR43335:SF8">
    <property type="entry name" value="ABC TRANSPORTER, ATP-BINDING PROTEIN"/>
    <property type="match status" value="1"/>
</dbReference>
<evidence type="ECO:0000259" key="5">
    <source>
        <dbReference type="PROSITE" id="PS50893"/>
    </source>
</evidence>
<dbReference type="AlphaFoldDB" id="A0A4V5TVR1"/>
<keyword evidence="3" id="KW-0547">Nucleotide-binding</keyword>
<dbReference type="GO" id="GO:0005524">
    <property type="term" value="F:ATP binding"/>
    <property type="evidence" value="ECO:0007669"/>
    <property type="project" value="UniProtKB-KW"/>
</dbReference>
<evidence type="ECO:0000313" key="8">
    <source>
        <dbReference type="Proteomes" id="UP000305222"/>
    </source>
</evidence>
<evidence type="ECO:0000313" key="9">
    <source>
        <dbReference type="Proteomes" id="UP000306037"/>
    </source>
</evidence>
<evidence type="ECO:0000256" key="4">
    <source>
        <dbReference type="ARBA" id="ARBA00022840"/>
    </source>
</evidence>
<evidence type="ECO:0000256" key="2">
    <source>
        <dbReference type="ARBA" id="ARBA00022448"/>
    </source>
</evidence>
<dbReference type="InterPro" id="IPR027417">
    <property type="entry name" value="P-loop_NTPase"/>
</dbReference>
<dbReference type="GO" id="GO:0016887">
    <property type="term" value="F:ATP hydrolysis activity"/>
    <property type="evidence" value="ECO:0007669"/>
    <property type="project" value="InterPro"/>
</dbReference>
<dbReference type="InterPro" id="IPR003439">
    <property type="entry name" value="ABC_transporter-like_ATP-bd"/>
</dbReference>
<evidence type="ECO:0000313" key="7">
    <source>
        <dbReference type="EMBL" id="TKI98743.1"/>
    </source>
</evidence>
<feature type="domain" description="ABC transporter" evidence="5">
    <location>
        <begin position="6"/>
        <end position="233"/>
    </location>
</feature>
<sequence length="305" mass="34966">MCNYIIKTVNLTKQFKSKTVIKNLNFTLKKGEICAIIGKNGAGKSTFFKMLSSQVLPTEGLIQLDNQEDKNLDLSRKKFSFLIEAPAFFDNFTAKQNLEYYRIQRGIDNKKLIEELIRMVKLEEHTKVTFSNYSMGMKQRLGIALCLLSNPDCLVLDEPTNGLDAEGIRELRQLLINLNKEKNTTILISSHVLSELQNIATRYVFLDKGKIIEDINANDFEKKSSQHLKIKVNDTSSAVDLLKQFERNLQCEILEDNWIIVKNNITDGSNINTFLTKNNIIVYEFKVEHHNLEGYFFNLLGGDLT</sequence>
<protein>
    <submittedName>
        <fullName evidence="7">ATP-binding cassette domain-containing protein</fullName>
    </submittedName>
</protein>